<dbReference type="InterPro" id="IPR058852">
    <property type="entry name" value="HTH_77"/>
</dbReference>
<proteinExistence type="inferred from homology"/>
<name>A0ABT2MAV6_9MYCO</name>
<dbReference type="SMART" id="SM01043">
    <property type="entry name" value="BTAD"/>
    <property type="match status" value="1"/>
</dbReference>
<dbReference type="Gene3D" id="1.10.10.10">
    <property type="entry name" value="Winged helix-like DNA-binding domain superfamily/Winged helix DNA-binding domain"/>
    <property type="match status" value="1"/>
</dbReference>
<keyword evidence="7" id="KW-1185">Reference proteome</keyword>
<dbReference type="InterPro" id="IPR036388">
    <property type="entry name" value="WH-like_DNA-bd_sf"/>
</dbReference>
<feature type="DNA-binding region" description="OmpR/PhoB-type" evidence="3">
    <location>
        <begin position="1"/>
        <end position="94"/>
    </location>
</feature>
<dbReference type="RefSeq" id="WP_260993445.1">
    <property type="nucleotide sequence ID" value="NZ_JAODWD010000003.1"/>
</dbReference>
<gene>
    <name evidence="6" type="ORF">N4S67_13320</name>
</gene>
<dbReference type="InterPro" id="IPR016032">
    <property type="entry name" value="Sig_transdc_resp-reg_C-effctor"/>
</dbReference>
<reference evidence="7" key="1">
    <citation type="submission" date="2023-07" db="EMBL/GenBank/DDBJ databases">
        <authorList>
            <person name="Deng Y."/>
            <person name="Zhang Y.-Q."/>
        </authorList>
    </citation>
    <scope>NUCLEOTIDE SEQUENCE [LARGE SCALE GENOMIC DNA]</scope>
    <source>
        <strain evidence="7">CPCC 205710</strain>
    </source>
</reference>
<dbReference type="SMART" id="SM00862">
    <property type="entry name" value="Trans_reg_C"/>
    <property type="match status" value="1"/>
</dbReference>
<keyword evidence="2 3" id="KW-0238">DNA-binding</keyword>
<dbReference type="Pfam" id="PF25872">
    <property type="entry name" value="HTH_77"/>
    <property type="match status" value="1"/>
</dbReference>
<dbReference type="Gene3D" id="3.40.50.300">
    <property type="entry name" value="P-loop containing nucleotide triphosphate hydrolases"/>
    <property type="match status" value="1"/>
</dbReference>
<comment type="caution">
    <text evidence="6">The sequence shown here is derived from an EMBL/GenBank/DDBJ whole genome shotgun (WGS) entry which is preliminary data.</text>
</comment>
<dbReference type="EMBL" id="JAODWD010000003">
    <property type="protein sequence ID" value="MCT7659402.1"/>
    <property type="molecule type" value="Genomic_DNA"/>
</dbReference>
<evidence type="ECO:0000256" key="3">
    <source>
        <dbReference type="PROSITE-ProRule" id="PRU01091"/>
    </source>
</evidence>
<sequence length="963" mass="104488">MAAEFRLLGEVEACVDGQRLDIGHARQRCVLATLLVDVNKPVSVDQLIDRVWADDPPHRARNALAGYLSRLRTLLANDGDVQITRGPAGYTLAADALSVDLHLFRELAGRARASNDPDDAVGLYRQALALWRGEPFAALETPWINDVRAWAQAQRFSTQLECYDAVLRAGRHTEVVDELAAAHQAHPLDERLAAQLMLAEYRCGRQADALDIYRQMRERLIDELGIDPSPPLREVHQQILGSELIPPNAPPGPTQVRGRPPATNLPRRTKRFIGRDGEVIALSEALTESPLVTLTGVGGVGKTRLALEVADRSKDQFADGAWFCELAPLSDRDAIGHSVASALRLKQTPENVDEAVIDYLRTRELLLVVDNCEHVLDAAALLVDRIVRQCPGVSVLATSREPLGTEGERITPVGPLPSDDAADLFVERARAARPDFDADREPVGAVAEICRRLDGIPLAIELAAARMRAMSSLDVARRLDRLRLLSGGARGVHPRQRSVSATIDWSYRLLSEPEQSLFERLSVFAGGFDLEAAHGVCADAEQSEDDILDLLTGLVDKSMVFIRSGSGVTRYDVLETLRSYGRERLCANGHADDITGRHAQYFVELVERSEQGMHGVDEPAWIQRMAPNACTTYSAPDFENLRTAFDHVMAVGDLDAALRVVTSLIDLMNRIGYHSARWAYRVVEIADRAHPLFPSAVGVAARAAWVLNDFARARSLVGMVAGRAVDPKVCYLAHPGDVLAEVDLYNGDASAALAYFEAELPNARKSGNLVRVVVLLDRITLCHQTLGSPEAGLPAAREAVRVADTAGNPTARSLARCSLGRALADTDPDRALALLHQATEIGASVENNWCTGMAGMEAAAIRAVHGDPVAAAQMLISVLDHWQRGGPGLIPQQWDTLRHAARLLVRIGATHEAATLERSIIAAGCEAPLSDGAGVGADGVVLSDGDIVEYARTALRRHCRNPV</sequence>
<evidence type="ECO:0000256" key="4">
    <source>
        <dbReference type="SAM" id="MobiDB-lite"/>
    </source>
</evidence>
<comment type="similarity">
    <text evidence="1">Belongs to the AfsR/DnrI/RedD regulatory family.</text>
</comment>
<protein>
    <submittedName>
        <fullName evidence="6">Winged helix-turn-helix domain-containing protein</fullName>
    </submittedName>
</protein>
<dbReference type="Pfam" id="PF00486">
    <property type="entry name" value="Trans_reg_C"/>
    <property type="match status" value="1"/>
</dbReference>
<feature type="region of interest" description="Disordered" evidence="4">
    <location>
        <begin position="244"/>
        <end position="267"/>
    </location>
</feature>
<dbReference type="SUPFAM" id="SSF52540">
    <property type="entry name" value="P-loop containing nucleoside triphosphate hydrolases"/>
    <property type="match status" value="1"/>
</dbReference>
<feature type="domain" description="OmpR/PhoB-type" evidence="5">
    <location>
        <begin position="1"/>
        <end position="94"/>
    </location>
</feature>
<evidence type="ECO:0000313" key="7">
    <source>
        <dbReference type="Proteomes" id="UP001206639"/>
    </source>
</evidence>
<dbReference type="InterPro" id="IPR027417">
    <property type="entry name" value="P-loop_NTPase"/>
</dbReference>
<dbReference type="PANTHER" id="PTHR47691">
    <property type="entry name" value="REGULATOR-RELATED"/>
    <property type="match status" value="1"/>
</dbReference>
<evidence type="ECO:0000259" key="5">
    <source>
        <dbReference type="PROSITE" id="PS51755"/>
    </source>
</evidence>
<evidence type="ECO:0000313" key="6">
    <source>
        <dbReference type="EMBL" id="MCT7659402.1"/>
    </source>
</evidence>
<dbReference type="CDD" id="cd15831">
    <property type="entry name" value="BTAD"/>
    <property type="match status" value="1"/>
</dbReference>
<dbReference type="Pfam" id="PF03704">
    <property type="entry name" value="BTAD"/>
    <property type="match status" value="1"/>
</dbReference>
<dbReference type="SUPFAM" id="SSF46894">
    <property type="entry name" value="C-terminal effector domain of the bipartite response regulators"/>
    <property type="match status" value="1"/>
</dbReference>
<evidence type="ECO:0000256" key="2">
    <source>
        <dbReference type="ARBA" id="ARBA00023125"/>
    </source>
</evidence>
<dbReference type="InterPro" id="IPR001867">
    <property type="entry name" value="OmpR/PhoB-type_DNA-bd"/>
</dbReference>
<evidence type="ECO:0000256" key="1">
    <source>
        <dbReference type="ARBA" id="ARBA00005820"/>
    </source>
</evidence>
<dbReference type="PROSITE" id="PS51755">
    <property type="entry name" value="OMPR_PHOB"/>
    <property type="match status" value="1"/>
</dbReference>
<dbReference type="PRINTS" id="PR00364">
    <property type="entry name" value="DISEASERSIST"/>
</dbReference>
<dbReference type="SUPFAM" id="SSF48452">
    <property type="entry name" value="TPR-like"/>
    <property type="match status" value="2"/>
</dbReference>
<dbReference type="InterPro" id="IPR005158">
    <property type="entry name" value="BTAD"/>
</dbReference>
<organism evidence="6 7">
    <name type="scientific">Mycobacterium deserti</name>
    <dbReference type="NCBI Taxonomy" id="2978347"/>
    <lineage>
        <taxon>Bacteria</taxon>
        <taxon>Bacillati</taxon>
        <taxon>Actinomycetota</taxon>
        <taxon>Actinomycetes</taxon>
        <taxon>Mycobacteriales</taxon>
        <taxon>Mycobacteriaceae</taxon>
        <taxon>Mycobacterium</taxon>
    </lineage>
</organism>
<dbReference type="Proteomes" id="UP001206639">
    <property type="component" value="Unassembled WGS sequence"/>
</dbReference>
<dbReference type="Gene3D" id="1.25.40.10">
    <property type="entry name" value="Tetratricopeptide repeat domain"/>
    <property type="match status" value="2"/>
</dbReference>
<dbReference type="InterPro" id="IPR011990">
    <property type="entry name" value="TPR-like_helical_dom_sf"/>
</dbReference>
<accession>A0ABT2MAV6</accession>
<dbReference type="PANTHER" id="PTHR47691:SF3">
    <property type="entry name" value="HTH-TYPE TRANSCRIPTIONAL REGULATOR RV0890C-RELATED"/>
    <property type="match status" value="1"/>
</dbReference>